<protein>
    <submittedName>
        <fullName evidence="1">Uncharacterized protein</fullName>
    </submittedName>
</protein>
<sequence length="68" mass="7814">MNASTGNLLNCAWWQRQGLEIGGPKKILETGMEIGHRPNTEYPWYAYFDIKNKQNGITIIKRCALNVF</sequence>
<evidence type="ECO:0000313" key="1">
    <source>
        <dbReference type="EMBL" id="KAJ8983541.1"/>
    </source>
</evidence>
<gene>
    <name evidence="1" type="ORF">NQ317_006586</name>
</gene>
<name>A0ABQ9JYZ5_9CUCU</name>
<dbReference type="Proteomes" id="UP001162164">
    <property type="component" value="Unassembled WGS sequence"/>
</dbReference>
<accession>A0ABQ9JYZ5</accession>
<reference evidence="1" key="1">
    <citation type="journal article" date="2023" name="Insect Mol. Biol.">
        <title>Genome sequencing provides insights into the evolution of gene families encoding plant cell wall-degrading enzymes in longhorned beetles.</title>
        <authorList>
            <person name="Shin N.R."/>
            <person name="Okamura Y."/>
            <person name="Kirsch R."/>
            <person name="Pauchet Y."/>
        </authorList>
    </citation>
    <scope>NUCLEOTIDE SEQUENCE</scope>
    <source>
        <strain evidence="1">MMC_N1</strain>
    </source>
</reference>
<comment type="caution">
    <text evidence="1">The sequence shown here is derived from an EMBL/GenBank/DDBJ whole genome shotgun (WGS) entry which is preliminary data.</text>
</comment>
<keyword evidence="2" id="KW-1185">Reference proteome</keyword>
<organism evidence="1 2">
    <name type="scientific">Molorchus minor</name>
    <dbReference type="NCBI Taxonomy" id="1323400"/>
    <lineage>
        <taxon>Eukaryota</taxon>
        <taxon>Metazoa</taxon>
        <taxon>Ecdysozoa</taxon>
        <taxon>Arthropoda</taxon>
        <taxon>Hexapoda</taxon>
        <taxon>Insecta</taxon>
        <taxon>Pterygota</taxon>
        <taxon>Neoptera</taxon>
        <taxon>Endopterygota</taxon>
        <taxon>Coleoptera</taxon>
        <taxon>Polyphaga</taxon>
        <taxon>Cucujiformia</taxon>
        <taxon>Chrysomeloidea</taxon>
        <taxon>Cerambycidae</taxon>
        <taxon>Lamiinae</taxon>
        <taxon>Monochamini</taxon>
        <taxon>Molorchus</taxon>
    </lineage>
</organism>
<dbReference type="EMBL" id="JAPWTJ010000070">
    <property type="protein sequence ID" value="KAJ8983541.1"/>
    <property type="molecule type" value="Genomic_DNA"/>
</dbReference>
<proteinExistence type="predicted"/>
<evidence type="ECO:0000313" key="2">
    <source>
        <dbReference type="Proteomes" id="UP001162164"/>
    </source>
</evidence>